<reference evidence="5 6" key="1">
    <citation type="journal article" date="2021" name="Nat. Commun.">
        <title>Reductive evolution and unique predatory mode in the CPR bacterium Vampirococcus lugosii.</title>
        <authorList>
            <person name="Moreira D."/>
            <person name="Zivanovic Y."/>
            <person name="Lopez-Archilla A.I."/>
            <person name="Iniesto M."/>
            <person name="Lopez-Garcia P."/>
        </authorList>
    </citation>
    <scope>NUCLEOTIDE SEQUENCE [LARGE SCALE GENOMIC DNA]</scope>
    <source>
        <strain evidence="5">Chiprana</strain>
    </source>
</reference>
<comment type="caution">
    <text evidence="2">Lacks conserved residue(s) required for the propagation of feature annotation.</text>
</comment>
<dbReference type="PIRSF" id="PIRSF002070">
    <property type="entry name" value="SSB"/>
    <property type="match status" value="1"/>
</dbReference>
<dbReference type="HAMAP" id="MF_00984">
    <property type="entry name" value="SSB"/>
    <property type="match status" value="1"/>
</dbReference>
<evidence type="ECO:0000256" key="3">
    <source>
        <dbReference type="PIRNR" id="PIRNR002070"/>
    </source>
</evidence>
<dbReference type="InterPro" id="IPR011344">
    <property type="entry name" value="ssDNA-bd"/>
</dbReference>
<comment type="caution">
    <text evidence="5">The sequence shown here is derived from an EMBL/GenBank/DDBJ whole genome shotgun (WGS) entry which is preliminary data.</text>
</comment>
<evidence type="ECO:0000256" key="2">
    <source>
        <dbReference type="HAMAP-Rule" id="MF_00984"/>
    </source>
</evidence>
<keyword evidence="1 2" id="KW-0238">DNA-binding</keyword>
<proteinExistence type="inferred from homology"/>
<dbReference type="CDD" id="cd04496">
    <property type="entry name" value="SSB_OBF"/>
    <property type="match status" value="1"/>
</dbReference>
<evidence type="ECO:0000256" key="4">
    <source>
        <dbReference type="SAM" id="MobiDB-lite"/>
    </source>
</evidence>
<keyword evidence="6" id="KW-1185">Reference proteome</keyword>
<feature type="compositionally biased region" description="Low complexity" evidence="4">
    <location>
        <begin position="129"/>
        <end position="138"/>
    </location>
</feature>
<dbReference type="PANTHER" id="PTHR10302">
    <property type="entry name" value="SINGLE-STRANDED DNA-BINDING PROTEIN"/>
    <property type="match status" value="1"/>
</dbReference>
<keyword evidence="2" id="KW-0234">DNA repair</keyword>
<organism evidence="5 6">
    <name type="scientific">Candidatus Vampirococcus lugosii</name>
    <dbReference type="NCBI Taxonomy" id="2789015"/>
    <lineage>
        <taxon>Bacteria</taxon>
        <taxon>Candidatus Absconditibacteriota</taxon>
        <taxon>Vampirococcus</taxon>
    </lineage>
</organism>
<dbReference type="PANTHER" id="PTHR10302:SF27">
    <property type="entry name" value="SINGLE-STRANDED DNA-BINDING PROTEIN"/>
    <property type="match status" value="1"/>
</dbReference>
<evidence type="ECO:0000313" key="6">
    <source>
        <dbReference type="Proteomes" id="UP000680365"/>
    </source>
</evidence>
<evidence type="ECO:0000256" key="1">
    <source>
        <dbReference type="ARBA" id="ARBA00023125"/>
    </source>
</evidence>
<dbReference type="PROSITE" id="PS50935">
    <property type="entry name" value="SSB"/>
    <property type="match status" value="1"/>
</dbReference>
<sequence length="148" mass="16694">MFIFRLIIYIINNIIMDLNKVMLIGRITTDIELKKIGENGVSVVNFNIATNRRYKNSEGNTIEEAEFHKCVAFGGLADIIGNYAEKGKKVYLEGRLKTKKWEDTNGNNRYTTEIVSDNVILLDGKSGQGLNKGNSSNNENKDDEDLPF</sequence>
<name>A0ABS5QKS5_9BACT</name>
<comment type="function">
    <text evidence="2">Plays an important role in DNA replication, recombination and repair. Binds to ssDNA and to an array of partner proteins to recruit them to their sites of action during DNA metabolism.</text>
</comment>
<gene>
    <name evidence="5" type="ORF">VAMP_11n188</name>
</gene>
<dbReference type="EMBL" id="JAEDAM010000007">
    <property type="protein sequence ID" value="MBS8121614.1"/>
    <property type="molecule type" value="Genomic_DNA"/>
</dbReference>
<dbReference type="NCBIfam" id="TIGR00621">
    <property type="entry name" value="ssb"/>
    <property type="match status" value="1"/>
</dbReference>
<feature type="short sequence motif" description="Important for interaction with partner proteins" evidence="2">
    <location>
        <begin position="143"/>
        <end position="148"/>
    </location>
</feature>
<dbReference type="GO" id="GO:0003677">
    <property type="term" value="F:DNA binding"/>
    <property type="evidence" value="ECO:0007669"/>
    <property type="project" value="UniProtKB-KW"/>
</dbReference>
<keyword evidence="2" id="KW-0227">DNA damage</keyword>
<comment type="subunit">
    <text evidence="2">Homotetramer.</text>
</comment>
<feature type="region of interest" description="Disordered" evidence="4">
    <location>
        <begin position="126"/>
        <end position="148"/>
    </location>
</feature>
<dbReference type="InterPro" id="IPR012340">
    <property type="entry name" value="NA-bd_OB-fold"/>
</dbReference>
<dbReference type="Pfam" id="PF00436">
    <property type="entry name" value="SSB"/>
    <property type="match status" value="1"/>
</dbReference>
<dbReference type="SUPFAM" id="SSF50249">
    <property type="entry name" value="Nucleic acid-binding proteins"/>
    <property type="match status" value="1"/>
</dbReference>
<dbReference type="InterPro" id="IPR000424">
    <property type="entry name" value="Primosome_PriB/ssb"/>
</dbReference>
<evidence type="ECO:0000313" key="5">
    <source>
        <dbReference type="EMBL" id="MBS8121614.1"/>
    </source>
</evidence>
<dbReference type="Gene3D" id="2.40.50.140">
    <property type="entry name" value="Nucleic acid-binding proteins"/>
    <property type="match status" value="1"/>
</dbReference>
<accession>A0ABS5QKS5</accession>
<protein>
    <recommendedName>
        <fullName evidence="2 3">Single-stranded DNA-binding protein</fullName>
        <shortName evidence="2">SSB</shortName>
    </recommendedName>
</protein>
<keyword evidence="2" id="KW-0233">DNA recombination</keyword>
<keyword evidence="2" id="KW-0235">DNA replication</keyword>
<dbReference type="Proteomes" id="UP000680365">
    <property type="component" value="Unassembled WGS sequence"/>
</dbReference>